<dbReference type="PANTHER" id="PTHR10762">
    <property type="entry name" value="DIPHTHAMIDE BIOSYNTHESIS PROTEIN"/>
    <property type="match status" value="1"/>
</dbReference>
<dbReference type="GO" id="GO:0017183">
    <property type="term" value="P:protein histidyl modification to diphthamide"/>
    <property type="evidence" value="ECO:0007669"/>
    <property type="project" value="UniProtKB-UniPathway"/>
</dbReference>
<protein>
    <recommendedName>
        <fullName evidence="4 9">2-(3-amino-3-carboxypropyl)histidine synthase subunit 2</fullName>
    </recommendedName>
</protein>
<feature type="region of interest" description="Disordered" evidence="10">
    <location>
        <begin position="460"/>
        <end position="480"/>
    </location>
</feature>
<reference evidence="11 12" key="1">
    <citation type="submission" date="2017-12" db="EMBL/GenBank/DDBJ databases">
        <title>Hemimetabolous genomes reveal molecular basis of termite eusociality.</title>
        <authorList>
            <person name="Harrison M.C."/>
            <person name="Jongepier E."/>
            <person name="Robertson H.M."/>
            <person name="Arning N."/>
            <person name="Bitard-Feildel T."/>
            <person name="Chao H."/>
            <person name="Childers C.P."/>
            <person name="Dinh H."/>
            <person name="Doddapaneni H."/>
            <person name="Dugan S."/>
            <person name="Gowin J."/>
            <person name="Greiner C."/>
            <person name="Han Y."/>
            <person name="Hu H."/>
            <person name="Hughes D.S.T."/>
            <person name="Huylmans A.-K."/>
            <person name="Kemena C."/>
            <person name="Kremer L.P.M."/>
            <person name="Lee S.L."/>
            <person name="Lopez-Ezquerra A."/>
            <person name="Mallet L."/>
            <person name="Monroy-Kuhn J.M."/>
            <person name="Moser A."/>
            <person name="Murali S.C."/>
            <person name="Muzny D.M."/>
            <person name="Otani S."/>
            <person name="Piulachs M.-D."/>
            <person name="Poelchau M."/>
            <person name="Qu J."/>
            <person name="Schaub F."/>
            <person name="Wada-Katsumata A."/>
            <person name="Worley K.C."/>
            <person name="Xie Q."/>
            <person name="Ylla G."/>
            <person name="Poulsen M."/>
            <person name="Gibbs R.A."/>
            <person name="Schal C."/>
            <person name="Richards S."/>
            <person name="Belles X."/>
            <person name="Korb J."/>
            <person name="Bornberg-Bauer E."/>
        </authorList>
    </citation>
    <scope>NUCLEOTIDE SEQUENCE [LARGE SCALE GENOMIC DNA]</scope>
    <source>
        <tissue evidence="11">Whole body</tissue>
    </source>
</reference>
<dbReference type="InterPro" id="IPR016435">
    <property type="entry name" value="DPH1/DPH2"/>
</dbReference>
<feature type="compositionally biased region" description="Polar residues" evidence="10">
    <location>
        <begin position="463"/>
        <end position="480"/>
    </location>
</feature>
<dbReference type="Pfam" id="PF01866">
    <property type="entry name" value="Diphthamide_syn"/>
    <property type="match status" value="1"/>
</dbReference>
<comment type="pathway">
    <text evidence="2 9">Protein modification; peptidyl-diphthamide biosynthesis.</text>
</comment>
<dbReference type="FunFam" id="3.40.50.11860:FF:000001">
    <property type="entry name" value="2-(3-amino-3-carboxypropyl)histidine synthase subunit 2"/>
    <property type="match status" value="1"/>
</dbReference>
<dbReference type="SFLD" id="SFLDS00032">
    <property type="entry name" value="Radical_SAM_3-amino-3-carboxyp"/>
    <property type="match status" value="1"/>
</dbReference>
<dbReference type="NCBIfam" id="TIGR00272">
    <property type="entry name" value="DPH2"/>
    <property type="match status" value="1"/>
</dbReference>
<dbReference type="SFLD" id="SFLDF00408">
    <property type="entry name" value="Diphthamide_biosynthesis_famil"/>
    <property type="match status" value="1"/>
</dbReference>
<dbReference type="Gene3D" id="3.40.50.11860">
    <property type="entry name" value="Diphthamide synthesis DPH1/DPH2 domain 3"/>
    <property type="match status" value="1"/>
</dbReference>
<dbReference type="UniPathway" id="UPA00559"/>
<dbReference type="GO" id="GO:0046872">
    <property type="term" value="F:metal ion binding"/>
    <property type="evidence" value="ECO:0007669"/>
    <property type="project" value="UniProtKB-KW"/>
</dbReference>
<comment type="function">
    <text evidence="8 9">Required for the first step of diphthamide biosynthesis, a post-translational modification of histidine which occurs in elongation factor 2. DPH1 and DPH2 transfer a 3-amino-3-carboxypropyl (ACP) group from S-adenosyl-L-methionine (SAM) to a histidine residue, the reaction is assisted by a reduction system comprising DPH3 and a NADH-dependent reductase. Facilitates the reduction of the catalytic iron-sulfur cluster found in the DPH1 subunit.</text>
</comment>
<dbReference type="InParanoid" id="A0A2J7RSZ4"/>
<proteinExistence type="inferred from homology"/>
<keyword evidence="5 9" id="KW-0479">Metal-binding</keyword>
<evidence type="ECO:0000256" key="1">
    <source>
        <dbReference type="ARBA" id="ARBA00001966"/>
    </source>
</evidence>
<evidence type="ECO:0000256" key="7">
    <source>
        <dbReference type="ARBA" id="ARBA00023014"/>
    </source>
</evidence>
<evidence type="ECO:0000256" key="10">
    <source>
        <dbReference type="SAM" id="MobiDB-lite"/>
    </source>
</evidence>
<dbReference type="Gene3D" id="3.40.50.11840">
    <property type="entry name" value="Diphthamide synthesis DPH1/DPH2 domain 1"/>
    <property type="match status" value="1"/>
</dbReference>
<keyword evidence="6 9" id="KW-0408">Iron</keyword>
<dbReference type="GO" id="GO:0090560">
    <property type="term" value="F:2-(3-amino-3-carboxypropyl)histidine synthase activity"/>
    <property type="evidence" value="ECO:0007669"/>
    <property type="project" value="InterPro"/>
</dbReference>
<dbReference type="NCBIfam" id="TIGR00322">
    <property type="entry name" value="diphth2_R"/>
    <property type="match status" value="1"/>
</dbReference>
<keyword evidence="12" id="KW-1185">Reference proteome</keyword>
<accession>A0A2J7RSZ4</accession>
<keyword evidence="7 9" id="KW-0411">Iron-sulfur</keyword>
<name>A0A2J7RSZ4_9NEOP</name>
<dbReference type="InterPro" id="IPR042263">
    <property type="entry name" value="DPH1/DPH2_1"/>
</dbReference>
<dbReference type="STRING" id="105785.A0A2J7RSZ4"/>
<comment type="caution">
    <text evidence="11">The sequence shown here is derived from an EMBL/GenBank/DDBJ whole genome shotgun (WGS) entry which is preliminary data.</text>
</comment>
<dbReference type="EMBL" id="NEVH01000250">
    <property type="protein sequence ID" value="PNF43949.1"/>
    <property type="molecule type" value="Genomic_DNA"/>
</dbReference>
<dbReference type="SFLD" id="SFLDG01121">
    <property type="entry name" value="Diphthamide_biosynthesis"/>
    <property type="match status" value="1"/>
</dbReference>
<gene>
    <name evidence="11" type="ORF">B7P43_G02789</name>
</gene>
<evidence type="ECO:0000256" key="8">
    <source>
        <dbReference type="ARBA" id="ARBA00045159"/>
    </source>
</evidence>
<dbReference type="FunCoup" id="A0A2J7RSZ4">
    <property type="interactions" value="1830"/>
</dbReference>
<comment type="similarity">
    <text evidence="3 9">Belongs to the DPH1/DPH2 family. DPH2 subfamily.</text>
</comment>
<organism evidence="11 12">
    <name type="scientific">Cryptotermes secundus</name>
    <dbReference type="NCBI Taxonomy" id="105785"/>
    <lineage>
        <taxon>Eukaryota</taxon>
        <taxon>Metazoa</taxon>
        <taxon>Ecdysozoa</taxon>
        <taxon>Arthropoda</taxon>
        <taxon>Hexapoda</taxon>
        <taxon>Insecta</taxon>
        <taxon>Pterygota</taxon>
        <taxon>Neoptera</taxon>
        <taxon>Polyneoptera</taxon>
        <taxon>Dictyoptera</taxon>
        <taxon>Blattodea</taxon>
        <taxon>Blattoidea</taxon>
        <taxon>Termitoidae</taxon>
        <taxon>Kalotermitidae</taxon>
        <taxon>Cryptotermitinae</taxon>
        <taxon>Cryptotermes</taxon>
    </lineage>
</organism>
<dbReference type="FunFam" id="3.40.50.11840:FF:000002">
    <property type="entry name" value="2-(3-amino-3-carboxypropyl)histidine synthase subunit 2"/>
    <property type="match status" value="1"/>
</dbReference>
<evidence type="ECO:0000256" key="4">
    <source>
        <dbReference type="ARBA" id="ARBA00021914"/>
    </source>
</evidence>
<dbReference type="OrthoDB" id="449241at2759"/>
<sequence length="480" mass="53312">MFAFSSNENAVLERKADIGEGSRSVATRDIDCYYELDKCAEWTKKNELNKICLQFPDALLCDSVEVALRLGKKIGTVPYILGDTSYGSCCVDEVAAQHVNADGIIHFGHACLTPTNGSLPKLYVFEKLPVDCHHFVSCFRCVFTCKTTKILLLYDVCYQHAVDSIIANIATDFPNMIVSELAITNRSPEADEGTKLGRHFKLLNESRLEEYSIVFIGRDGPTLSNIALTFLGKDLYWYDPSGTKKLEHYNVQNNKFLMKRMHLIERIRDAKTMGIVIGTLGASNYLGAVDRLKELAKQRKKKSYIIAVGKPNVPKLANFPEIDIFVLIACPENSLLDSKGFYRPIVTPYEVELACNSNREWSQGYVLEFQHLLLGGRHYQEVEDNLDGTTEDTADISLITGQARVMPGWDSSSHSIPTSGVVALKGDSTVSTNLATGSEFLTKRSWQGLEQNLGQNEAVLASKGQSGVPQNYDTDLDTMS</sequence>
<evidence type="ECO:0000313" key="11">
    <source>
        <dbReference type="EMBL" id="PNF43949.1"/>
    </source>
</evidence>
<evidence type="ECO:0000256" key="2">
    <source>
        <dbReference type="ARBA" id="ARBA00005156"/>
    </source>
</evidence>
<evidence type="ECO:0000256" key="5">
    <source>
        <dbReference type="ARBA" id="ARBA00022723"/>
    </source>
</evidence>
<dbReference type="AlphaFoldDB" id="A0A2J7RSZ4"/>
<evidence type="ECO:0000256" key="6">
    <source>
        <dbReference type="ARBA" id="ARBA00023004"/>
    </source>
</evidence>
<dbReference type="PANTHER" id="PTHR10762:SF2">
    <property type="entry name" value="2-(3-AMINO-3-CARBOXYPROPYL)HISTIDINE SYNTHASE SUBUNIT 2"/>
    <property type="match status" value="1"/>
</dbReference>
<evidence type="ECO:0000256" key="9">
    <source>
        <dbReference type="RuleBase" id="RU364133"/>
    </source>
</evidence>
<dbReference type="InterPro" id="IPR042265">
    <property type="entry name" value="DPH1/DPH2_3"/>
</dbReference>
<comment type="cofactor">
    <cofactor evidence="1">
        <name>[4Fe-4S] cluster</name>
        <dbReference type="ChEBI" id="CHEBI:49883"/>
    </cofactor>
</comment>
<evidence type="ECO:0000256" key="3">
    <source>
        <dbReference type="ARBA" id="ARBA00006179"/>
    </source>
</evidence>
<evidence type="ECO:0000313" key="12">
    <source>
        <dbReference type="Proteomes" id="UP000235965"/>
    </source>
</evidence>
<dbReference type="GO" id="GO:0051536">
    <property type="term" value="F:iron-sulfur cluster binding"/>
    <property type="evidence" value="ECO:0007669"/>
    <property type="project" value="UniProtKB-KW"/>
</dbReference>
<dbReference type="InterPro" id="IPR010014">
    <property type="entry name" value="DHP2"/>
</dbReference>
<dbReference type="Proteomes" id="UP000235965">
    <property type="component" value="Unassembled WGS sequence"/>
</dbReference>